<name>A0A9W4H0Q4_9ACTN</name>
<dbReference type="EMBL" id="CAJVAX010000017">
    <property type="protein sequence ID" value="CAG7638784.1"/>
    <property type="molecule type" value="Genomic_DNA"/>
</dbReference>
<dbReference type="Proteomes" id="UP001153328">
    <property type="component" value="Unassembled WGS sequence"/>
</dbReference>
<accession>A0A9W4H0Q4</accession>
<protein>
    <submittedName>
        <fullName evidence="1">Uncharacterized protein</fullName>
    </submittedName>
</protein>
<organism evidence="1 2">
    <name type="scientific">Actinacidiphila bryophytorum</name>
    <dbReference type="NCBI Taxonomy" id="1436133"/>
    <lineage>
        <taxon>Bacteria</taxon>
        <taxon>Bacillati</taxon>
        <taxon>Actinomycetota</taxon>
        <taxon>Actinomycetes</taxon>
        <taxon>Kitasatosporales</taxon>
        <taxon>Streptomycetaceae</taxon>
        <taxon>Actinacidiphila</taxon>
    </lineage>
</organism>
<evidence type="ECO:0000313" key="2">
    <source>
        <dbReference type="Proteomes" id="UP001153328"/>
    </source>
</evidence>
<keyword evidence="2" id="KW-1185">Reference proteome</keyword>
<reference evidence="1" key="1">
    <citation type="submission" date="2021-06" db="EMBL/GenBank/DDBJ databases">
        <authorList>
            <person name="Arsene-Ploetze F."/>
        </authorList>
    </citation>
    <scope>NUCLEOTIDE SEQUENCE</scope>
    <source>
        <strain evidence="1">SBRY1</strain>
    </source>
</reference>
<evidence type="ECO:0000313" key="1">
    <source>
        <dbReference type="EMBL" id="CAG7638784.1"/>
    </source>
</evidence>
<sequence length="29" mass="3352">MTPARQRPPYTTERAARAVMESWHPAIIN</sequence>
<gene>
    <name evidence="1" type="ORF">SBRY_30262</name>
</gene>
<comment type="caution">
    <text evidence="1">The sequence shown here is derived from an EMBL/GenBank/DDBJ whole genome shotgun (WGS) entry which is preliminary data.</text>
</comment>
<dbReference type="AlphaFoldDB" id="A0A9W4H0Q4"/>
<proteinExistence type="predicted"/>